<accession>A0ABQ7FM76</accession>
<feature type="compositionally biased region" description="Low complexity" evidence="1">
    <location>
        <begin position="106"/>
        <end position="127"/>
    </location>
</feature>
<organism evidence="2 3">
    <name type="scientific">Streptomyces lycii</name>
    <dbReference type="NCBI Taxonomy" id="2654337"/>
    <lineage>
        <taxon>Bacteria</taxon>
        <taxon>Bacillati</taxon>
        <taxon>Actinomycetota</taxon>
        <taxon>Actinomycetes</taxon>
        <taxon>Kitasatosporales</taxon>
        <taxon>Streptomycetaceae</taxon>
        <taxon>Streptomyces</taxon>
    </lineage>
</organism>
<evidence type="ECO:0000313" key="3">
    <source>
        <dbReference type="Proteomes" id="UP000621266"/>
    </source>
</evidence>
<feature type="compositionally biased region" description="Basic and acidic residues" evidence="1">
    <location>
        <begin position="88"/>
        <end position="98"/>
    </location>
</feature>
<feature type="region of interest" description="Disordered" evidence="1">
    <location>
        <begin position="84"/>
        <end position="166"/>
    </location>
</feature>
<name>A0ABQ7FM76_9ACTN</name>
<keyword evidence="3" id="KW-1185">Reference proteome</keyword>
<comment type="caution">
    <text evidence="2">The sequence shown here is derived from an EMBL/GenBank/DDBJ whole genome shotgun (WGS) entry which is preliminary data.</text>
</comment>
<dbReference type="InterPro" id="IPR006311">
    <property type="entry name" value="TAT_signal"/>
</dbReference>
<proteinExistence type="predicted"/>
<evidence type="ECO:0000256" key="1">
    <source>
        <dbReference type="SAM" id="MobiDB-lite"/>
    </source>
</evidence>
<dbReference type="EMBL" id="WHPN01000170">
    <property type="protein sequence ID" value="KAF4409795.1"/>
    <property type="molecule type" value="Genomic_DNA"/>
</dbReference>
<protein>
    <recommendedName>
        <fullName evidence="4">Lipoprotein</fullName>
    </recommendedName>
</protein>
<dbReference type="PROSITE" id="PS51318">
    <property type="entry name" value="TAT"/>
    <property type="match status" value="1"/>
</dbReference>
<dbReference type="Proteomes" id="UP000621266">
    <property type="component" value="Unassembled WGS sequence"/>
</dbReference>
<sequence>MPPLTPPRAPSGPRRRSLLAGALGAGTAAVLLPACSGGGTAPEEAKQASAERRLRARSAEDSRTLLRRYDATAEAHPGLAALLAPLRGETERHARAFEDGAGPGSGAASPDGPSAPARDGGPATTAPGPGPGADGGAPDVPGDEKAALEALAGAERRAADTRTGALTGASPELARLLASVAACGAAHAYLLTEAS</sequence>
<gene>
    <name evidence="2" type="ORF">GCU69_07170</name>
</gene>
<feature type="compositionally biased region" description="Basic and acidic residues" evidence="1">
    <location>
        <begin position="43"/>
        <end position="63"/>
    </location>
</feature>
<feature type="region of interest" description="Disordered" evidence="1">
    <location>
        <begin position="35"/>
        <end position="63"/>
    </location>
</feature>
<evidence type="ECO:0008006" key="4">
    <source>
        <dbReference type="Google" id="ProtNLM"/>
    </source>
</evidence>
<evidence type="ECO:0000313" key="2">
    <source>
        <dbReference type="EMBL" id="KAF4409795.1"/>
    </source>
</evidence>
<reference evidence="2 3" key="1">
    <citation type="submission" date="2019-10" db="EMBL/GenBank/DDBJ databases">
        <title>Streptomyces tenebrisbrunneis sp.nov., an endogenous actinomycete isolated from of Lycium ruthenicum.</title>
        <authorList>
            <person name="Ma L."/>
        </authorList>
    </citation>
    <scope>NUCLEOTIDE SEQUENCE [LARGE SCALE GENOMIC DNA]</scope>
    <source>
        <strain evidence="2 3">TRM 66187</strain>
    </source>
</reference>